<protein>
    <submittedName>
        <fullName evidence="1">Uncharacterized protein</fullName>
    </submittedName>
</protein>
<evidence type="ECO:0000313" key="2">
    <source>
        <dbReference type="Proteomes" id="UP000236546"/>
    </source>
</evidence>
<dbReference type="EMBL" id="MTYH01000051">
    <property type="protein sequence ID" value="PNP42326.1"/>
    <property type="molecule type" value="Genomic_DNA"/>
</dbReference>
<dbReference type="AlphaFoldDB" id="A0A2K0T9X2"/>
<dbReference type="Proteomes" id="UP000236546">
    <property type="component" value="Unassembled WGS sequence"/>
</dbReference>
<gene>
    <name evidence="1" type="ORF">TGAMA5MH_06008</name>
</gene>
<name>A0A2K0T9X2_9HYPO</name>
<reference evidence="1 2" key="1">
    <citation type="submission" date="2017-02" db="EMBL/GenBank/DDBJ databases">
        <title>Genomes of Trichoderma spp. with biocontrol activity.</title>
        <authorList>
            <person name="Gardiner D."/>
            <person name="Kazan K."/>
            <person name="Vos C."/>
            <person name="Harvey P."/>
        </authorList>
    </citation>
    <scope>NUCLEOTIDE SEQUENCE [LARGE SCALE GENOMIC DNA]</scope>
    <source>
        <strain evidence="1 2">A5MH</strain>
    </source>
</reference>
<organism evidence="1 2">
    <name type="scientific">Trichoderma gamsii</name>
    <dbReference type="NCBI Taxonomy" id="398673"/>
    <lineage>
        <taxon>Eukaryota</taxon>
        <taxon>Fungi</taxon>
        <taxon>Dikarya</taxon>
        <taxon>Ascomycota</taxon>
        <taxon>Pezizomycotina</taxon>
        <taxon>Sordariomycetes</taxon>
        <taxon>Hypocreomycetidae</taxon>
        <taxon>Hypocreales</taxon>
        <taxon>Hypocreaceae</taxon>
        <taxon>Trichoderma</taxon>
    </lineage>
</organism>
<proteinExistence type="predicted"/>
<comment type="caution">
    <text evidence="1">The sequence shown here is derived from an EMBL/GenBank/DDBJ whole genome shotgun (WGS) entry which is preliminary data.</text>
</comment>
<evidence type="ECO:0000313" key="1">
    <source>
        <dbReference type="EMBL" id="PNP42326.1"/>
    </source>
</evidence>
<sequence length="50" mass="5573">MFTSQSANRESKLPEGRVELGCVRGINEEKSVVDGKKLQGWLDVLVQLVE</sequence>
<accession>A0A2K0T9X2</accession>